<proteinExistence type="predicted"/>
<accession>A0A2G1QGQ3</accession>
<organism evidence="2 3">
    <name type="scientific">Zhengella mangrovi</name>
    <dbReference type="NCBI Taxonomy" id="1982044"/>
    <lineage>
        <taxon>Bacteria</taxon>
        <taxon>Pseudomonadati</taxon>
        <taxon>Pseudomonadota</taxon>
        <taxon>Alphaproteobacteria</taxon>
        <taxon>Hyphomicrobiales</taxon>
        <taxon>Notoacmeibacteraceae</taxon>
        <taxon>Zhengella</taxon>
    </lineage>
</organism>
<dbReference type="InterPro" id="IPR015354">
    <property type="entry name" value="DNA_partition_ParG"/>
</dbReference>
<name>A0A2G1QGQ3_9HYPH</name>
<evidence type="ECO:0000313" key="3">
    <source>
        <dbReference type="Proteomes" id="UP000221168"/>
    </source>
</evidence>
<keyword evidence="3" id="KW-1185">Reference proteome</keyword>
<dbReference type="Gene3D" id="1.10.1220.10">
    <property type="entry name" value="Met repressor-like"/>
    <property type="match status" value="1"/>
</dbReference>
<gene>
    <name evidence="2" type="ORF">CSC94_22970</name>
</gene>
<evidence type="ECO:0008006" key="4">
    <source>
        <dbReference type="Google" id="ProtNLM"/>
    </source>
</evidence>
<dbReference type="SUPFAM" id="SSF47598">
    <property type="entry name" value="Ribbon-helix-helix"/>
    <property type="match status" value="1"/>
</dbReference>
<dbReference type="Pfam" id="PF09274">
    <property type="entry name" value="ParG"/>
    <property type="match status" value="1"/>
</dbReference>
<comment type="caution">
    <text evidence="2">The sequence shown here is derived from an EMBL/GenBank/DDBJ whole genome shotgun (WGS) entry which is preliminary data.</text>
</comment>
<protein>
    <recommendedName>
        <fullName evidence="4">Chromosome partitioning protein ParB</fullName>
    </recommendedName>
</protein>
<reference evidence="2 3" key="1">
    <citation type="submission" date="2017-10" db="EMBL/GenBank/DDBJ databases">
        <title>Sedimentibacterium mangrovi gen. nov., sp. nov., a novel member of family Phyllobacteriacea isolated from mangrove sediment.</title>
        <authorList>
            <person name="Liao H."/>
            <person name="Tian Y."/>
        </authorList>
    </citation>
    <scope>NUCLEOTIDE SEQUENCE [LARGE SCALE GENOMIC DNA]</scope>
    <source>
        <strain evidence="2 3">X9-2-2</strain>
    </source>
</reference>
<dbReference type="AlphaFoldDB" id="A0A2G1QGQ3"/>
<dbReference type="RefSeq" id="WP_099308719.1">
    <property type="nucleotide sequence ID" value="NZ_PDVP01000026.1"/>
</dbReference>
<evidence type="ECO:0000313" key="2">
    <source>
        <dbReference type="EMBL" id="PHP64692.1"/>
    </source>
</evidence>
<dbReference type="Proteomes" id="UP000221168">
    <property type="component" value="Unassembled WGS sequence"/>
</dbReference>
<dbReference type="OrthoDB" id="7508186at2"/>
<dbReference type="GO" id="GO:0006355">
    <property type="term" value="P:regulation of DNA-templated transcription"/>
    <property type="evidence" value="ECO:0007669"/>
    <property type="project" value="InterPro"/>
</dbReference>
<evidence type="ECO:0000256" key="1">
    <source>
        <dbReference type="SAM" id="MobiDB-lite"/>
    </source>
</evidence>
<dbReference type="EMBL" id="PDVP01000026">
    <property type="protein sequence ID" value="PHP64692.1"/>
    <property type="molecule type" value="Genomic_DNA"/>
</dbReference>
<feature type="region of interest" description="Disordered" evidence="1">
    <location>
        <begin position="1"/>
        <end position="39"/>
    </location>
</feature>
<sequence>MSKTTKLAALKKKPAPVNADEWVGASTPDVSEGQGSNVTTLEQPAEPMKRFTIDVNETLHKRIKAECAMRGQKMADVIRDLLEREFPKNAA</sequence>
<dbReference type="InterPro" id="IPR010985">
    <property type="entry name" value="Ribbon_hlx_hlx"/>
</dbReference>
<dbReference type="InterPro" id="IPR013321">
    <property type="entry name" value="Arc_rbn_hlx_hlx"/>
</dbReference>